<feature type="transmembrane region" description="Helical" evidence="1">
    <location>
        <begin position="137"/>
        <end position="156"/>
    </location>
</feature>
<organism evidence="2 3">
    <name type="scientific">Marchantia polymorpha</name>
    <name type="common">Common liverwort</name>
    <name type="synonym">Marchantia aquatica</name>
    <dbReference type="NCBI Taxonomy" id="3197"/>
    <lineage>
        <taxon>Eukaryota</taxon>
        <taxon>Viridiplantae</taxon>
        <taxon>Streptophyta</taxon>
        <taxon>Embryophyta</taxon>
        <taxon>Marchantiophyta</taxon>
        <taxon>Marchantiopsida</taxon>
        <taxon>Marchantiidae</taxon>
        <taxon>Marchantiales</taxon>
        <taxon>Marchantiaceae</taxon>
        <taxon>Marchantia</taxon>
    </lineage>
</organism>
<protein>
    <recommendedName>
        <fullName evidence="4">Transmembrane protein</fullName>
    </recommendedName>
</protein>
<evidence type="ECO:0000256" key="1">
    <source>
        <dbReference type="SAM" id="Phobius"/>
    </source>
</evidence>
<evidence type="ECO:0000313" key="3">
    <source>
        <dbReference type="Proteomes" id="UP000244005"/>
    </source>
</evidence>
<keyword evidence="1" id="KW-1133">Transmembrane helix</keyword>
<accession>A0A2R6WP08</accession>
<keyword evidence="1" id="KW-0472">Membrane</keyword>
<keyword evidence="1" id="KW-0812">Transmembrane</keyword>
<proteinExistence type="predicted"/>
<name>A0A2R6WP08_MARPO</name>
<keyword evidence="3" id="KW-1185">Reference proteome</keyword>
<sequence>MYISLAVVRTGTHLYFATFYSKIRPRSLGDLSFTAHEVHYFILLSRRRRTIFLPRSPNPRKCALLSDARVIRLRLLKMFRGGNLGSLFHPPFLPVEILFDRCCCASTLSRIFGTQRSLLLGFSTACRRRMPCCSSSLDPHLIHPLFLLLFLLFFFFPKRLSNPANSLLWSLGCCVHLVLIQ</sequence>
<dbReference type="Proteomes" id="UP000244005">
    <property type="component" value="Unassembled WGS sequence"/>
</dbReference>
<dbReference type="AlphaFoldDB" id="A0A2R6WP08"/>
<dbReference type="Gramene" id="Mp4g14410.1">
    <property type="protein sequence ID" value="Mp4g14410.1.cds1"/>
    <property type="gene ID" value="Mp4g14410"/>
</dbReference>
<reference evidence="3" key="1">
    <citation type="journal article" date="2017" name="Cell">
        <title>Insights into land plant evolution garnered from the Marchantia polymorpha genome.</title>
        <authorList>
            <person name="Bowman J.L."/>
            <person name="Kohchi T."/>
            <person name="Yamato K.T."/>
            <person name="Jenkins J."/>
            <person name="Shu S."/>
            <person name="Ishizaki K."/>
            <person name="Yamaoka S."/>
            <person name="Nishihama R."/>
            <person name="Nakamura Y."/>
            <person name="Berger F."/>
            <person name="Adam C."/>
            <person name="Aki S.S."/>
            <person name="Althoff F."/>
            <person name="Araki T."/>
            <person name="Arteaga-Vazquez M.A."/>
            <person name="Balasubrmanian S."/>
            <person name="Barry K."/>
            <person name="Bauer D."/>
            <person name="Boehm C.R."/>
            <person name="Briginshaw L."/>
            <person name="Caballero-Perez J."/>
            <person name="Catarino B."/>
            <person name="Chen F."/>
            <person name="Chiyoda S."/>
            <person name="Chovatia M."/>
            <person name="Davies K.M."/>
            <person name="Delmans M."/>
            <person name="Demura T."/>
            <person name="Dierschke T."/>
            <person name="Dolan L."/>
            <person name="Dorantes-Acosta A.E."/>
            <person name="Eklund D.M."/>
            <person name="Florent S.N."/>
            <person name="Flores-Sandoval E."/>
            <person name="Fujiyama A."/>
            <person name="Fukuzawa H."/>
            <person name="Galik B."/>
            <person name="Grimanelli D."/>
            <person name="Grimwood J."/>
            <person name="Grossniklaus U."/>
            <person name="Hamada T."/>
            <person name="Haseloff J."/>
            <person name="Hetherington A.J."/>
            <person name="Higo A."/>
            <person name="Hirakawa Y."/>
            <person name="Hundley H.N."/>
            <person name="Ikeda Y."/>
            <person name="Inoue K."/>
            <person name="Inoue S.I."/>
            <person name="Ishida S."/>
            <person name="Jia Q."/>
            <person name="Kakita M."/>
            <person name="Kanazawa T."/>
            <person name="Kawai Y."/>
            <person name="Kawashima T."/>
            <person name="Kennedy M."/>
            <person name="Kinose K."/>
            <person name="Kinoshita T."/>
            <person name="Kohara Y."/>
            <person name="Koide E."/>
            <person name="Komatsu K."/>
            <person name="Kopischke S."/>
            <person name="Kubo M."/>
            <person name="Kyozuka J."/>
            <person name="Lagercrantz U."/>
            <person name="Lin S.S."/>
            <person name="Lindquist E."/>
            <person name="Lipzen A.M."/>
            <person name="Lu C.W."/>
            <person name="De Luna E."/>
            <person name="Martienssen R.A."/>
            <person name="Minamino N."/>
            <person name="Mizutani M."/>
            <person name="Mizutani M."/>
            <person name="Mochizuki N."/>
            <person name="Monte I."/>
            <person name="Mosher R."/>
            <person name="Nagasaki H."/>
            <person name="Nakagami H."/>
            <person name="Naramoto S."/>
            <person name="Nishitani K."/>
            <person name="Ohtani M."/>
            <person name="Okamoto T."/>
            <person name="Okumura M."/>
            <person name="Phillips J."/>
            <person name="Pollak B."/>
            <person name="Reinders A."/>
            <person name="Rovekamp M."/>
            <person name="Sano R."/>
            <person name="Sawa S."/>
            <person name="Schmid M.W."/>
            <person name="Shirakawa M."/>
            <person name="Solano R."/>
            <person name="Spunde A."/>
            <person name="Suetsugu N."/>
            <person name="Sugano S."/>
            <person name="Sugiyama A."/>
            <person name="Sun R."/>
            <person name="Suzuki Y."/>
            <person name="Takenaka M."/>
            <person name="Takezawa D."/>
            <person name="Tomogane H."/>
            <person name="Tsuzuki M."/>
            <person name="Ueda T."/>
            <person name="Umeda M."/>
            <person name="Ward J.M."/>
            <person name="Watanabe Y."/>
            <person name="Yazaki K."/>
            <person name="Yokoyama R."/>
            <person name="Yoshitake Y."/>
            <person name="Yotsui I."/>
            <person name="Zachgo S."/>
            <person name="Schmutz J."/>
        </authorList>
    </citation>
    <scope>NUCLEOTIDE SEQUENCE [LARGE SCALE GENOMIC DNA]</scope>
    <source>
        <strain evidence="3">Tak-1</strain>
    </source>
</reference>
<dbReference type="EMBL" id="KZ772742">
    <property type="protein sequence ID" value="PTQ35574.1"/>
    <property type="molecule type" value="Genomic_DNA"/>
</dbReference>
<gene>
    <name evidence="2" type="ORF">MARPO_0070s0040</name>
</gene>
<evidence type="ECO:0000313" key="2">
    <source>
        <dbReference type="EMBL" id="PTQ35574.1"/>
    </source>
</evidence>
<evidence type="ECO:0008006" key="4">
    <source>
        <dbReference type="Google" id="ProtNLM"/>
    </source>
</evidence>